<dbReference type="AlphaFoldDB" id="U4KUL0"/>
<keyword evidence="2" id="KW-1185">Reference proteome</keyword>
<evidence type="ECO:0000313" key="1">
    <source>
        <dbReference type="EMBL" id="CCX04416.1"/>
    </source>
</evidence>
<organism evidence="1 2">
    <name type="scientific">Pyronema omphalodes (strain CBS 100304)</name>
    <name type="common">Pyronema confluens</name>
    <dbReference type="NCBI Taxonomy" id="1076935"/>
    <lineage>
        <taxon>Eukaryota</taxon>
        <taxon>Fungi</taxon>
        <taxon>Dikarya</taxon>
        <taxon>Ascomycota</taxon>
        <taxon>Pezizomycotina</taxon>
        <taxon>Pezizomycetes</taxon>
        <taxon>Pezizales</taxon>
        <taxon>Pyronemataceae</taxon>
        <taxon>Pyronema</taxon>
    </lineage>
</organism>
<accession>U4KUL0</accession>
<evidence type="ECO:0000313" key="2">
    <source>
        <dbReference type="Proteomes" id="UP000018144"/>
    </source>
</evidence>
<dbReference type="EMBL" id="HF935202">
    <property type="protein sequence ID" value="CCX04416.1"/>
    <property type="molecule type" value="Genomic_DNA"/>
</dbReference>
<dbReference type="eggNOG" id="KOG0017">
    <property type="taxonomic scope" value="Eukaryota"/>
</dbReference>
<dbReference type="STRING" id="1076935.U4KUL0"/>
<protein>
    <submittedName>
        <fullName evidence="1">Similar to Copia protein acc. no. P04146</fullName>
    </submittedName>
</protein>
<dbReference type="Proteomes" id="UP000018144">
    <property type="component" value="Unassembled WGS sequence"/>
</dbReference>
<reference evidence="1 2" key="1">
    <citation type="journal article" date="2013" name="PLoS Genet.">
        <title>The genome and development-dependent transcriptomes of Pyronema confluens: a window into fungal evolution.</title>
        <authorList>
            <person name="Traeger S."/>
            <person name="Altegoer F."/>
            <person name="Freitag M."/>
            <person name="Gabaldon T."/>
            <person name="Kempken F."/>
            <person name="Kumar A."/>
            <person name="Marcet-Houben M."/>
            <person name="Poggeler S."/>
            <person name="Stajich J.E."/>
            <person name="Nowrousian M."/>
        </authorList>
    </citation>
    <scope>NUCLEOTIDE SEQUENCE [LARGE SCALE GENOMIC DNA]</scope>
    <source>
        <strain evidence="2">CBS 100304</strain>
        <tissue evidence="1">Vegetative mycelium</tissue>
    </source>
</reference>
<gene>
    <name evidence="1" type="ORF">PCON_02019</name>
</gene>
<proteinExistence type="predicted"/>
<dbReference type="CDD" id="cd09272">
    <property type="entry name" value="RNase_HI_RT_Ty1"/>
    <property type="match status" value="1"/>
</dbReference>
<name>U4KUL0_PYROM</name>
<sequence>MTFGGAFDWRSRKQKFTAQSTTDAEYYTFGSGCMRLAQLNHILAEIRILGLAKPLLLYDNKGCLDSIKHGKYRGTTVAHIATKYQLAVEMLSQGLITASWIPSNDNLADAMTKTLTKPTFTSLIGRMGLVGKSIGKDV</sequence>
<dbReference type="OrthoDB" id="5423336at2759"/>